<accession>A0ABU7R2V5</accession>
<evidence type="ECO:0008006" key="3">
    <source>
        <dbReference type="Google" id="ProtNLM"/>
    </source>
</evidence>
<dbReference type="EMBL" id="JAZGJU010000039">
    <property type="protein sequence ID" value="MEE6129071.1"/>
    <property type="molecule type" value="Genomic_DNA"/>
</dbReference>
<gene>
    <name evidence="1" type="ORF">V2E39_16850</name>
</gene>
<protein>
    <recommendedName>
        <fullName evidence="3">DUF4349 domain-containing protein</fullName>
    </recommendedName>
</protein>
<dbReference type="Proteomes" id="UP001350005">
    <property type="component" value="Unassembled WGS sequence"/>
</dbReference>
<reference evidence="1 2" key="1">
    <citation type="submission" date="2024-01" db="EMBL/GenBank/DDBJ databases">
        <title>Whole genome of Chryseobacterium arthrosphaerae NNCa 2741.</title>
        <authorList>
            <person name="Boriskina E.V."/>
            <person name="Gordinskaya N.A."/>
            <person name="Kropotov V.S."/>
            <person name="Alekseeva A.E."/>
            <person name="Makhova M.A."/>
            <person name="Kryazhev D.V."/>
            <person name="Shkurkina I.S."/>
        </authorList>
    </citation>
    <scope>NUCLEOTIDE SEQUENCE [LARGE SCALE GENOMIC DNA]</scope>
    <source>
        <strain evidence="1 2">NNCa 2741</strain>
    </source>
</reference>
<name>A0ABU7R2V5_9FLAO</name>
<dbReference type="RefSeq" id="WP_330937396.1">
    <property type="nucleotide sequence ID" value="NZ_JAZGJU010000039.1"/>
</dbReference>
<evidence type="ECO:0000313" key="2">
    <source>
        <dbReference type="Proteomes" id="UP001350005"/>
    </source>
</evidence>
<evidence type="ECO:0000313" key="1">
    <source>
        <dbReference type="EMBL" id="MEE6129071.1"/>
    </source>
</evidence>
<proteinExistence type="predicted"/>
<comment type="caution">
    <text evidence="1">The sequence shown here is derived from an EMBL/GenBank/DDBJ whole genome shotgun (WGS) entry which is preliminary data.</text>
</comment>
<organism evidence="1 2">
    <name type="scientific">Chryseobacterium arthrosphaerae</name>
    <dbReference type="NCBI Taxonomy" id="651561"/>
    <lineage>
        <taxon>Bacteria</taxon>
        <taxon>Pseudomonadati</taxon>
        <taxon>Bacteroidota</taxon>
        <taxon>Flavobacteriia</taxon>
        <taxon>Flavobacteriales</taxon>
        <taxon>Weeksellaceae</taxon>
        <taxon>Chryseobacterium group</taxon>
        <taxon>Chryseobacterium</taxon>
    </lineage>
</organism>
<sequence>MKNIIGLLMVILLLLPGCSGVRKRLSDLPPPKVVKDSVVNTKTVTVTVKDTVLVSVPDSLYYEAYVDCINNKPVLRDPDQKSTKGVNSDISLKDGKLSIIITTEAQKLFMKWKEKFIQENKDHTKVIEVPYPVVENVEVPAELSFFQKLWLELGRIFFFGLIAFTLYKIPWKSLLRLFGL</sequence>
<keyword evidence="2" id="KW-1185">Reference proteome</keyword>